<reference evidence="4" key="1">
    <citation type="submission" date="2016-10" db="EMBL/GenBank/DDBJ databases">
        <authorList>
            <person name="Varghese N."/>
            <person name="Submissions S."/>
        </authorList>
    </citation>
    <scope>NUCLEOTIDE SEQUENCE [LARGE SCALE GENOMIC DNA]</scope>
    <source>
        <strain evidence="4">DSM 10014</strain>
    </source>
</reference>
<gene>
    <name evidence="3" type="ORF">SAMN04488041_101329</name>
</gene>
<dbReference type="Pfam" id="PF08212">
    <property type="entry name" value="Lipocalin_2"/>
    <property type="match status" value="1"/>
</dbReference>
<keyword evidence="1" id="KW-0732">Signal</keyword>
<evidence type="ECO:0000313" key="3">
    <source>
        <dbReference type="EMBL" id="SDW11695.1"/>
    </source>
</evidence>
<dbReference type="SUPFAM" id="SSF50814">
    <property type="entry name" value="Lipocalins"/>
    <property type="match status" value="1"/>
</dbReference>
<accession>A0A1H2QX54</accession>
<keyword evidence="3" id="KW-0449">Lipoprotein</keyword>
<protein>
    <submittedName>
        <fullName evidence="3">Apolipoprotein D and lipocalin family protein</fullName>
    </submittedName>
</protein>
<sequence length="167" mass="17803">MKRALLALALALLAGCAARAPDTVQGLRDSKALIGATSRYDAARFKGAWLVRDSFGDGVAQVALVETTQGPAFQLCSQVGCGDGGTLWLAQKQGQGRYALSRPDGSTRTLWVLWVDEGFRTAVVGNPAGDFGWILDRSASGGADRIAAAREILDFNGYDTDQLRIRQ</sequence>
<evidence type="ECO:0000256" key="1">
    <source>
        <dbReference type="SAM" id="SignalP"/>
    </source>
</evidence>
<dbReference type="Gene3D" id="2.40.128.20">
    <property type="match status" value="1"/>
</dbReference>
<evidence type="ECO:0000259" key="2">
    <source>
        <dbReference type="Pfam" id="PF08212"/>
    </source>
</evidence>
<dbReference type="GeneID" id="94019648"/>
<organism evidence="3 4">
    <name type="scientific">Sulfitobacter pontiacus</name>
    <dbReference type="NCBI Taxonomy" id="60137"/>
    <lineage>
        <taxon>Bacteria</taxon>
        <taxon>Pseudomonadati</taxon>
        <taxon>Pseudomonadota</taxon>
        <taxon>Alphaproteobacteria</taxon>
        <taxon>Rhodobacterales</taxon>
        <taxon>Roseobacteraceae</taxon>
        <taxon>Sulfitobacter</taxon>
    </lineage>
</organism>
<dbReference type="EMBL" id="FNNB01000001">
    <property type="protein sequence ID" value="SDW11695.1"/>
    <property type="molecule type" value="Genomic_DNA"/>
</dbReference>
<feature type="signal peptide" evidence="1">
    <location>
        <begin position="1"/>
        <end position="20"/>
    </location>
</feature>
<dbReference type="AlphaFoldDB" id="A0A1H2QX54"/>
<dbReference type="InterPro" id="IPR012674">
    <property type="entry name" value="Calycin"/>
</dbReference>
<dbReference type="RefSeq" id="WP_074634586.1">
    <property type="nucleotide sequence ID" value="NZ_CP160849.1"/>
</dbReference>
<feature type="chain" id="PRO_5010336264" evidence="1">
    <location>
        <begin position="21"/>
        <end position="167"/>
    </location>
</feature>
<dbReference type="InterPro" id="IPR000566">
    <property type="entry name" value="Lipocln_cytosolic_FA-bd_dom"/>
</dbReference>
<name>A0A1H2QX54_9RHOB</name>
<feature type="domain" description="Lipocalin/cytosolic fatty-acid binding" evidence="2">
    <location>
        <begin position="106"/>
        <end position="166"/>
    </location>
</feature>
<proteinExistence type="predicted"/>
<dbReference type="STRING" id="60137.SAMN04488041_101329"/>
<dbReference type="Proteomes" id="UP000183076">
    <property type="component" value="Unassembled WGS sequence"/>
</dbReference>
<evidence type="ECO:0000313" key="4">
    <source>
        <dbReference type="Proteomes" id="UP000183076"/>
    </source>
</evidence>
<dbReference type="PROSITE" id="PS51257">
    <property type="entry name" value="PROKAR_LIPOPROTEIN"/>
    <property type="match status" value="1"/>
</dbReference>